<name>A6NRZ3_9FIRM</name>
<accession>A6NRZ3</accession>
<dbReference type="RefSeq" id="WP_006571520.1">
    <property type="nucleotide sequence ID" value="NZ_AAXG02000007.1"/>
</dbReference>
<evidence type="ECO:0000313" key="1">
    <source>
        <dbReference type="EMBL" id="EDN01031.1"/>
    </source>
</evidence>
<proteinExistence type="predicted"/>
<comment type="caution">
    <text evidence="1">The sequence shown here is derived from an EMBL/GenBank/DDBJ whole genome shotgun (WGS) entry which is preliminary data.</text>
</comment>
<gene>
    <name evidence="1" type="ORF">BACCAP_00971</name>
</gene>
<dbReference type="Proteomes" id="UP000003639">
    <property type="component" value="Unassembled WGS sequence"/>
</dbReference>
<sequence>MIIIEGLPGTGKTTLLHEQYQLLRPQYPCRCYREETSQPLDLFRQAVLPKSLLNSQVELFLQEKPDCRTQLEQWLHHNSYMMGEYAIVAYTQGDVYNTPLYQFVSILKYYDLGDGKSSFEEYAYYHKLVWRNFAKKIYDPQKVYLSEGSLFHNQLFDLVGFYGLSDMQLCMYYKELLAEAEGINIRLVFIHANDPKSLLEQTCRLRVGWYTQLERWLMYAPWAKERRLHGITGMLSLYNQIQRTHLMLQKELGLQVETLIRF</sequence>
<protein>
    <recommendedName>
        <fullName evidence="3">Deoxynucleoside kinase domain-containing protein</fullName>
    </recommendedName>
</protein>
<evidence type="ECO:0008006" key="3">
    <source>
        <dbReference type="Google" id="ProtNLM"/>
    </source>
</evidence>
<dbReference type="AlphaFoldDB" id="A6NRZ3"/>
<dbReference type="EMBL" id="AAXG02000007">
    <property type="protein sequence ID" value="EDN01031.1"/>
    <property type="molecule type" value="Genomic_DNA"/>
</dbReference>
<dbReference type="STRING" id="411467.BACCAP_00971"/>
<reference evidence="1 2" key="1">
    <citation type="submission" date="2007-04" db="EMBL/GenBank/DDBJ databases">
        <authorList>
            <person name="Fulton L."/>
            <person name="Clifton S."/>
            <person name="Fulton B."/>
            <person name="Xu J."/>
            <person name="Minx P."/>
            <person name="Pepin K.H."/>
            <person name="Johnson M."/>
            <person name="Thiruvilangam P."/>
            <person name="Bhonagiri V."/>
            <person name="Nash W.E."/>
            <person name="Mardis E.R."/>
            <person name="Wilson R.K."/>
        </authorList>
    </citation>
    <scope>NUCLEOTIDE SEQUENCE [LARGE SCALE GENOMIC DNA]</scope>
    <source>
        <strain evidence="1 2">ATCC 29799</strain>
    </source>
</reference>
<organism evidence="1 2">
    <name type="scientific">Pseudoflavonifractor capillosus ATCC 29799</name>
    <dbReference type="NCBI Taxonomy" id="411467"/>
    <lineage>
        <taxon>Bacteria</taxon>
        <taxon>Bacillati</taxon>
        <taxon>Bacillota</taxon>
        <taxon>Clostridia</taxon>
        <taxon>Eubacteriales</taxon>
        <taxon>Oscillospiraceae</taxon>
        <taxon>Pseudoflavonifractor</taxon>
    </lineage>
</organism>
<dbReference type="InterPro" id="IPR027417">
    <property type="entry name" value="P-loop_NTPase"/>
</dbReference>
<evidence type="ECO:0000313" key="2">
    <source>
        <dbReference type="Proteomes" id="UP000003639"/>
    </source>
</evidence>
<reference evidence="1 2" key="2">
    <citation type="submission" date="2007-06" db="EMBL/GenBank/DDBJ databases">
        <title>Draft genome sequence of Pseudoflavonifractor capillosus ATCC 29799.</title>
        <authorList>
            <person name="Sudarsanam P."/>
            <person name="Ley R."/>
            <person name="Guruge J."/>
            <person name="Turnbaugh P.J."/>
            <person name="Mahowald M."/>
            <person name="Liep D."/>
            <person name="Gordon J."/>
        </authorList>
    </citation>
    <scope>NUCLEOTIDE SEQUENCE [LARGE SCALE GENOMIC DNA]</scope>
    <source>
        <strain evidence="1 2">ATCC 29799</strain>
    </source>
</reference>
<dbReference type="SUPFAM" id="SSF52540">
    <property type="entry name" value="P-loop containing nucleoside triphosphate hydrolases"/>
    <property type="match status" value="1"/>
</dbReference>
<keyword evidence="2" id="KW-1185">Reference proteome</keyword>